<organism evidence="3 4">
    <name type="scientific">Siculibacillus lacustris</name>
    <dbReference type="NCBI Taxonomy" id="1549641"/>
    <lineage>
        <taxon>Bacteria</taxon>
        <taxon>Pseudomonadati</taxon>
        <taxon>Pseudomonadota</taxon>
        <taxon>Alphaproteobacteria</taxon>
        <taxon>Hyphomicrobiales</taxon>
        <taxon>Ancalomicrobiaceae</taxon>
        <taxon>Siculibacillus</taxon>
    </lineage>
</organism>
<evidence type="ECO:0000256" key="1">
    <source>
        <dbReference type="SAM" id="MobiDB-lite"/>
    </source>
</evidence>
<dbReference type="Pfam" id="PF20057">
    <property type="entry name" value="DUF6456"/>
    <property type="match status" value="1"/>
</dbReference>
<feature type="region of interest" description="Disordered" evidence="1">
    <location>
        <begin position="152"/>
        <end position="182"/>
    </location>
</feature>
<sequence length="182" mass="19392">MRRAVEPAGPAVLVDEAESPLGRLARRRDRDGRALLAPARIAAGERLRRDFTLARMMPTVTSNWSIGRTGGGPPGGPGDLTDRALAARDRVHAALDTVGRGDLADVLLDVCCFLQGLETVESLRHWPARSAKVVLDIALGRLAVHYGLAEEARGRDGPGRTRRWGAADYRPSVGGGTAAGRD</sequence>
<dbReference type="Proteomes" id="UP000292781">
    <property type="component" value="Unassembled WGS sequence"/>
</dbReference>
<gene>
    <name evidence="3" type="ORF">EYW49_02300</name>
</gene>
<feature type="domain" description="DUF6456" evidence="2">
    <location>
        <begin position="14"/>
        <end position="147"/>
    </location>
</feature>
<reference evidence="3 4" key="1">
    <citation type="submission" date="2019-02" db="EMBL/GenBank/DDBJ databases">
        <title>Siculibacillus lacustris gen. nov., sp. nov., a new rosette-forming bacterium isolated from a freshwater crater lake (Lake St. Ana, Romania).</title>
        <authorList>
            <person name="Felfoldi T."/>
            <person name="Marton Z."/>
            <person name="Szabo A."/>
            <person name="Mentes A."/>
            <person name="Boka K."/>
            <person name="Marialigeti K."/>
            <person name="Mathe I."/>
            <person name="Koncz M."/>
            <person name="Schumann P."/>
            <person name="Toth E."/>
        </authorList>
    </citation>
    <scope>NUCLEOTIDE SEQUENCE [LARGE SCALE GENOMIC DNA]</scope>
    <source>
        <strain evidence="3 4">SA-279</strain>
    </source>
</reference>
<dbReference type="EMBL" id="SJFN01000002">
    <property type="protein sequence ID" value="TBW41063.1"/>
    <property type="molecule type" value="Genomic_DNA"/>
</dbReference>
<protein>
    <submittedName>
        <fullName evidence="3">DNA replication protein</fullName>
    </submittedName>
</protein>
<keyword evidence="4" id="KW-1185">Reference proteome</keyword>
<evidence type="ECO:0000259" key="2">
    <source>
        <dbReference type="Pfam" id="PF20057"/>
    </source>
</evidence>
<dbReference type="OrthoDB" id="7476630at2"/>
<dbReference type="AlphaFoldDB" id="A0A4Q9VXE5"/>
<feature type="compositionally biased region" description="Gly residues" evidence="1">
    <location>
        <begin position="173"/>
        <end position="182"/>
    </location>
</feature>
<dbReference type="InterPro" id="IPR045599">
    <property type="entry name" value="DUF6456"/>
</dbReference>
<comment type="caution">
    <text evidence="3">The sequence shown here is derived from an EMBL/GenBank/DDBJ whole genome shotgun (WGS) entry which is preliminary data.</text>
</comment>
<proteinExistence type="predicted"/>
<evidence type="ECO:0000313" key="4">
    <source>
        <dbReference type="Proteomes" id="UP000292781"/>
    </source>
</evidence>
<name>A0A4Q9VXE5_9HYPH</name>
<evidence type="ECO:0000313" key="3">
    <source>
        <dbReference type="EMBL" id="TBW41063.1"/>
    </source>
</evidence>
<accession>A0A4Q9VXE5</accession>